<dbReference type="PANTHER" id="PTHR11937">
    <property type="entry name" value="ACTIN"/>
    <property type="match status" value="1"/>
</dbReference>
<name>A0ABP0GW08_CLALP</name>
<evidence type="ECO:0008006" key="5">
    <source>
        <dbReference type="Google" id="ProtNLM"/>
    </source>
</evidence>
<dbReference type="InterPro" id="IPR043129">
    <property type="entry name" value="ATPase_NBD"/>
</dbReference>
<dbReference type="Gene3D" id="3.30.420.40">
    <property type="match status" value="2"/>
</dbReference>
<proteinExistence type="inferred from homology"/>
<keyword evidence="4" id="KW-1185">Reference proteome</keyword>
<dbReference type="EMBL" id="CAWYQH010000141">
    <property type="protein sequence ID" value="CAK8694440.1"/>
    <property type="molecule type" value="Genomic_DNA"/>
</dbReference>
<evidence type="ECO:0000256" key="1">
    <source>
        <dbReference type="RuleBase" id="RU000487"/>
    </source>
</evidence>
<dbReference type="SUPFAM" id="SSF53067">
    <property type="entry name" value="Actin-like ATPase domain"/>
    <property type="match status" value="2"/>
</dbReference>
<evidence type="ECO:0000256" key="2">
    <source>
        <dbReference type="SAM" id="Coils"/>
    </source>
</evidence>
<comment type="similarity">
    <text evidence="1">Belongs to the actin family.</text>
</comment>
<organism evidence="3 4">
    <name type="scientific">Clavelina lepadiformis</name>
    <name type="common">Light-bulb sea squirt</name>
    <name type="synonym">Ascidia lepadiformis</name>
    <dbReference type="NCBI Taxonomy" id="159417"/>
    <lineage>
        <taxon>Eukaryota</taxon>
        <taxon>Metazoa</taxon>
        <taxon>Chordata</taxon>
        <taxon>Tunicata</taxon>
        <taxon>Ascidiacea</taxon>
        <taxon>Aplousobranchia</taxon>
        <taxon>Clavelinidae</taxon>
        <taxon>Clavelina</taxon>
    </lineage>
</organism>
<accession>A0ABP0GW08</accession>
<feature type="coiled-coil region" evidence="2">
    <location>
        <begin position="298"/>
        <end position="354"/>
    </location>
</feature>
<dbReference type="Pfam" id="PF00022">
    <property type="entry name" value="Actin"/>
    <property type="match status" value="1"/>
</dbReference>
<dbReference type="SMART" id="SM00268">
    <property type="entry name" value="ACTIN"/>
    <property type="match status" value="1"/>
</dbReference>
<gene>
    <name evidence="3" type="ORF">CVLEPA_LOCUS27811</name>
</gene>
<dbReference type="Gene3D" id="3.90.640.10">
    <property type="entry name" value="Actin, Chain A, domain 4"/>
    <property type="match status" value="1"/>
</dbReference>
<evidence type="ECO:0000313" key="3">
    <source>
        <dbReference type="EMBL" id="CAK8694440.1"/>
    </source>
</evidence>
<dbReference type="Proteomes" id="UP001642483">
    <property type="component" value="Unassembled WGS sequence"/>
</dbReference>
<sequence length="505" mass="57561">MLNLYTCKDEQNCPDVLHEYEAQLQTESIPLIIDNGSYHCRVGWATKLHPYLNFKNVIAKNRGNRKEKDWDIQVANEIADLETVRWLLRTPYDFNVVVNYSVQETLLDYAFKHLGISTDGCINHPLVLTEAIANPSYCRKQMSELLFECYCIPKLAYGIDCLFSNGYNMPEFDLPEVGLIVSSGFQSTHVLPVFGKKADIKNCCRINLGGYNCSAYMQRLLQFKHPQLVSELTLSRMDEVVHGLCHVAPNYQEEITKCFDIGFKDKHATTLQFSSSTTPSNIKTGNILGGPLKLEKKLKQAEHKLYELECVIELEQESTEAAEKVAADAGCSSIKELKEKTELIRDNIQAIRRDLDEQYRLDKVATGTVKCGIEKCQAPEIIFQPSLVGYNQSGLSECIEMLLENYSKEVQELMAKNIFITGGNTKIDGFRERVVKDMIQIRPYQSEIIVRQAANPSLDAWRGAAKWALSQHCNWMERKDFEECGWEYLKEHNFSNMHVATKSTT</sequence>
<protein>
    <recommendedName>
        <fullName evidence="5">Actin-related protein 5</fullName>
    </recommendedName>
</protein>
<reference evidence="3 4" key="1">
    <citation type="submission" date="2024-02" db="EMBL/GenBank/DDBJ databases">
        <authorList>
            <person name="Daric V."/>
            <person name="Darras S."/>
        </authorList>
    </citation>
    <scope>NUCLEOTIDE SEQUENCE [LARGE SCALE GENOMIC DNA]</scope>
</reference>
<dbReference type="CDD" id="cd10211">
    <property type="entry name" value="ASKHA_NBD_Arp5"/>
    <property type="match status" value="1"/>
</dbReference>
<comment type="caution">
    <text evidence="3">The sequence shown here is derived from an EMBL/GenBank/DDBJ whole genome shotgun (WGS) entry which is preliminary data.</text>
</comment>
<dbReference type="InterPro" id="IPR004000">
    <property type="entry name" value="Actin"/>
</dbReference>
<keyword evidence="2" id="KW-0175">Coiled coil</keyword>
<evidence type="ECO:0000313" key="4">
    <source>
        <dbReference type="Proteomes" id="UP001642483"/>
    </source>
</evidence>